<accession>A0A6G1XA08</accession>
<name>A0A6G1XA08_9BACI</name>
<feature type="compositionally biased region" description="Polar residues" evidence="1">
    <location>
        <begin position="35"/>
        <end position="47"/>
    </location>
</feature>
<gene>
    <name evidence="2" type="ORF">GH754_16235</name>
</gene>
<feature type="compositionally biased region" description="Basic and acidic residues" evidence="1">
    <location>
        <begin position="48"/>
        <end position="57"/>
    </location>
</feature>
<proteinExistence type="predicted"/>
<protein>
    <submittedName>
        <fullName evidence="2">Uncharacterized protein</fullName>
    </submittedName>
</protein>
<dbReference type="Proteomes" id="UP000480185">
    <property type="component" value="Unassembled WGS sequence"/>
</dbReference>
<keyword evidence="3" id="KW-1185">Reference proteome</keyword>
<evidence type="ECO:0000313" key="2">
    <source>
        <dbReference type="EMBL" id="MRG87814.1"/>
    </source>
</evidence>
<evidence type="ECO:0000313" key="3">
    <source>
        <dbReference type="Proteomes" id="UP000480185"/>
    </source>
</evidence>
<reference evidence="2 3" key="1">
    <citation type="submission" date="2019-11" db="EMBL/GenBank/DDBJ databases">
        <authorList>
            <person name="Li J."/>
        </authorList>
    </citation>
    <scope>NUCLEOTIDE SEQUENCE [LARGE SCALE GENOMIC DNA]</scope>
    <source>
        <strain evidence="2 3">J4</strain>
    </source>
</reference>
<sequence length="63" mass="7484">MNTRKNQNMPDFSSLDDRFIRDNSPSPRIVLKTNIDVQSNREANPYTSEKDTNDRLFNEFFNE</sequence>
<dbReference type="OrthoDB" id="2469080at2"/>
<feature type="compositionally biased region" description="Polar residues" evidence="1">
    <location>
        <begin position="1"/>
        <end position="11"/>
    </location>
</feature>
<dbReference type="RefSeq" id="WP_153729702.1">
    <property type="nucleotide sequence ID" value="NZ_WJNH01000012.1"/>
</dbReference>
<comment type="caution">
    <text evidence="2">The sequence shown here is derived from an EMBL/GenBank/DDBJ whole genome shotgun (WGS) entry which is preliminary data.</text>
</comment>
<evidence type="ECO:0000256" key="1">
    <source>
        <dbReference type="SAM" id="MobiDB-lite"/>
    </source>
</evidence>
<dbReference type="EMBL" id="WJNH01000012">
    <property type="protein sequence ID" value="MRG87814.1"/>
    <property type="molecule type" value="Genomic_DNA"/>
</dbReference>
<feature type="region of interest" description="Disordered" evidence="1">
    <location>
        <begin position="1"/>
        <end position="63"/>
    </location>
</feature>
<dbReference type="AlphaFoldDB" id="A0A6G1XA08"/>
<organism evidence="2 3">
    <name type="scientific">Salinibacillus xinjiangensis</name>
    <dbReference type="NCBI Taxonomy" id="1229268"/>
    <lineage>
        <taxon>Bacteria</taxon>
        <taxon>Bacillati</taxon>
        <taxon>Bacillota</taxon>
        <taxon>Bacilli</taxon>
        <taxon>Bacillales</taxon>
        <taxon>Bacillaceae</taxon>
        <taxon>Salinibacillus</taxon>
    </lineage>
</organism>